<dbReference type="GO" id="GO:0006672">
    <property type="term" value="P:ceramide metabolic process"/>
    <property type="evidence" value="ECO:0007669"/>
    <property type="project" value="InterPro"/>
</dbReference>
<keyword evidence="5" id="KW-1133">Transmembrane helix</keyword>
<keyword evidence="4" id="KW-0378">Hydrolase</keyword>
<comment type="similarity">
    <text evidence="2">Belongs to the alkaline ceramidase family.</text>
</comment>
<dbReference type="Pfam" id="PF05875">
    <property type="entry name" value="Ceramidase"/>
    <property type="match status" value="1"/>
</dbReference>
<dbReference type="GO" id="GO:0046872">
    <property type="term" value="F:metal ion binding"/>
    <property type="evidence" value="ECO:0007669"/>
    <property type="project" value="UniProtKB-KW"/>
</dbReference>
<dbReference type="InterPro" id="IPR008901">
    <property type="entry name" value="ACER"/>
</dbReference>
<accession>A0A8E2F2G0</accession>
<feature type="binding site" evidence="7">
    <location>
        <position position="25"/>
    </location>
    <ligand>
        <name>Ca(2+)</name>
        <dbReference type="ChEBI" id="CHEBI:29108"/>
    </ligand>
</feature>
<dbReference type="AlphaFoldDB" id="A0A8E2F2G0"/>
<gene>
    <name evidence="8" type="ORF">AOQ84DRAFT_376172</name>
</gene>
<proteinExistence type="inferred from homology"/>
<dbReference type="GO" id="GO:0016811">
    <property type="term" value="F:hydrolase activity, acting on carbon-nitrogen (but not peptide) bonds, in linear amides"/>
    <property type="evidence" value="ECO:0007669"/>
    <property type="project" value="InterPro"/>
</dbReference>
<sequence>MTDQNEHFAQADAWDHLSSTANFCEEDYAVTQYIAEFINTLSNISYGKLFKRFVKRLGI</sequence>
<evidence type="ECO:0000256" key="4">
    <source>
        <dbReference type="ARBA" id="ARBA00022801"/>
    </source>
</evidence>
<keyword evidence="6" id="KW-0472">Membrane</keyword>
<organism evidence="8 9">
    <name type="scientific">Glonium stellatum</name>
    <dbReference type="NCBI Taxonomy" id="574774"/>
    <lineage>
        <taxon>Eukaryota</taxon>
        <taxon>Fungi</taxon>
        <taxon>Dikarya</taxon>
        <taxon>Ascomycota</taxon>
        <taxon>Pezizomycotina</taxon>
        <taxon>Dothideomycetes</taxon>
        <taxon>Pleosporomycetidae</taxon>
        <taxon>Gloniales</taxon>
        <taxon>Gloniaceae</taxon>
        <taxon>Glonium</taxon>
    </lineage>
</organism>
<keyword evidence="3" id="KW-0812">Transmembrane</keyword>
<dbReference type="GO" id="GO:0016020">
    <property type="term" value="C:membrane"/>
    <property type="evidence" value="ECO:0007669"/>
    <property type="project" value="UniProtKB-SubCell"/>
</dbReference>
<evidence type="ECO:0000256" key="2">
    <source>
        <dbReference type="ARBA" id="ARBA00009780"/>
    </source>
</evidence>
<keyword evidence="7" id="KW-0479">Metal-binding</keyword>
<evidence type="ECO:0000256" key="5">
    <source>
        <dbReference type="ARBA" id="ARBA00022989"/>
    </source>
</evidence>
<evidence type="ECO:0000256" key="3">
    <source>
        <dbReference type="ARBA" id="ARBA00022692"/>
    </source>
</evidence>
<comment type="subcellular location">
    <subcellularLocation>
        <location evidence="1">Membrane</location>
        <topology evidence="1">Multi-pass membrane protein</topology>
    </subcellularLocation>
</comment>
<name>A0A8E2F2G0_9PEZI</name>
<keyword evidence="7" id="KW-0106">Calcium</keyword>
<dbReference type="OrthoDB" id="187171at2759"/>
<keyword evidence="9" id="KW-1185">Reference proteome</keyword>
<evidence type="ECO:0000256" key="7">
    <source>
        <dbReference type="PIRSR" id="PIRSR608901-1"/>
    </source>
</evidence>
<evidence type="ECO:0000313" key="9">
    <source>
        <dbReference type="Proteomes" id="UP000250140"/>
    </source>
</evidence>
<protein>
    <submittedName>
        <fullName evidence="8">Uncharacterized protein</fullName>
    </submittedName>
</protein>
<evidence type="ECO:0000313" key="8">
    <source>
        <dbReference type="EMBL" id="OCL09060.1"/>
    </source>
</evidence>
<evidence type="ECO:0000256" key="1">
    <source>
        <dbReference type="ARBA" id="ARBA00004141"/>
    </source>
</evidence>
<dbReference type="Proteomes" id="UP000250140">
    <property type="component" value="Unassembled WGS sequence"/>
</dbReference>
<feature type="binding site" evidence="7">
    <location>
        <position position="36"/>
    </location>
    <ligand>
        <name>Ca(2+)</name>
        <dbReference type="ChEBI" id="CHEBI:29108"/>
    </ligand>
</feature>
<reference evidence="8 9" key="1">
    <citation type="journal article" date="2016" name="Nat. Commun.">
        <title>Ectomycorrhizal ecology is imprinted in the genome of the dominant symbiotic fungus Cenococcum geophilum.</title>
        <authorList>
            <consortium name="DOE Joint Genome Institute"/>
            <person name="Peter M."/>
            <person name="Kohler A."/>
            <person name="Ohm R.A."/>
            <person name="Kuo A."/>
            <person name="Krutzmann J."/>
            <person name="Morin E."/>
            <person name="Arend M."/>
            <person name="Barry K.W."/>
            <person name="Binder M."/>
            <person name="Choi C."/>
            <person name="Clum A."/>
            <person name="Copeland A."/>
            <person name="Grisel N."/>
            <person name="Haridas S."/>
            <person name="Kipfer T."/>
            <person name="LaButti K."/>
            <person name="Lindquist E."/>
            <person name="Lipzen A."/>
            <person name="Maire R."/>
            <person name="Meier B."/>
            <person name="Mihaltcheva S."/>
            <person name="Molinier V."/>
            <person name="Murat C."/>
            <person name="Poggeler S."/>
            <person name="Quandt C.A."/>
            <person name="Sperisen C."/>
            <person name="Tritt A."/>
            <person name="Tisserant E."/>
            <person name="Crous P.W."/>
            <person name="Henrissat B."/>
            <person name="Nehls U."/>
            <person name="Egli S."/>
            <person name="Spatafora J.W."/>
            <person name="Grigoriev I.V."/>
            <person name="Martin F.M."/>
        </authorList>
    </citation>
    <scope>NUCLEOTIDE SEQUENCE [LARGE SCALE GENOMIC DNA]</scope>
    <source>
        <strain evidence="8 9">CBS 207.34</strain>
    </source>
</reference>
<dbReference type="EMBL" id="KV749524">
    <property type="protein sequence ID" value="OCL09060.1"/>
    <property type="molecule type" value="Genomic_DNA"/>
</dbReference>
<evidence type="ECO:0000256" key="6">
    <source>
        <dbReference type="ARBA" id="ARBA00023136"/>
    </source>
</evidence>